<dbReference type="STRING" id="1208323.B30_07311"/>
<sequence>MKFRVYKTVKFFGYGKAGFGARKGGVAHVWCSDPHDARAFRHPPRDRREIKRDRILGEISTK</sequence>
<organism evidence="1 2">
    <name type="scientific">Celeribacter baekdonensis B30</name>
    <dbReference type="NCBI Taxonomy" id="1208323"/>
    <lineage>
        <taxon>Bacteria</taxon>
        <taxon>Pseudomonadati</taxon>
        <taxon>Pseudomonadota</taxon>
        <taxon>Alphaproteobacteria</taxon>
        <taxon>Rhodobacterales</taxon>
        <taxon>Roseobacteraceae</taxon>
        <taxon>Celeribacter</taxon>
    </lineage>
</organism>
<dbReference type="Proteomes" id="UP000006762">
    <property type="component" value="Unassembled WGS sequence"/>
</dbReference>
<name>K2JDL8_9RHOB</name>
<protein>
    <submittedName>
        <fullName evidence="1">Uncharacterized protein</fullName>
    </submittedName>
</protein>
<comment type="caution">
    <text evidence="1">The sequence shown here is derived from an EMBL/GenBank/DDBJ whole genome shotgun (WGS) entry which is preliminary data.</text>
</comment>
<keyword evidence="2" id="KW-1185">Reference proteome</keyword>
<reference evidence="1 2" key="1">
    <citation type="submission" date="2012-09" db="EMBL/GenBank/DDBJ databases">
        <title>Celeribacter baekdonensis B30 Genome Sequencing.</title>
        <authorList>
            <person name="Wang W."/>
        </authorList>
    </citation>
    <scope>NUCLEOTIDE SEQUENCE [LARGE SCALE GENOMIC DNA]</scope>
    <source>
        <strain evidence="1 2">B30</strain>
    </source>
</reference>
<dbReference type="EMBL" id="AMRK01000003">
    <property type="protein sequence ID" value="EKE72772.1"/>
    <property type="molecule type" value="Genomic_DNA"/>
</dbReference>
<accession>K2JDL8</accession>
<evidence type="ECO:0000313" key="2">
    <source>
        <dbReference type="Proteomes" id="UP000006762"/>
    </source>
</evidence>
<gene>
    <name evidence="1" type="ORF">B30_07311</name>
</gene>
<proteinExistence type="predicted"/>
<dbReference type="AlphaFoldDB" id="K2JDL8"/>
<evidence type="ECO:0000313" key="1">
    <source>
        <dbReference type="EMBL" id="EKE72772.1"/>
    </source>
</evidence>